<evidence type="ECO:0000313" key="2">
    <source>
        <dbReference type="EMBL" id="KAJ8891269.1"/>
    </source>
</evidence>
<feature type="domain" description="PiggyBac transposable element-derived protein" evidence="1">
    <location>
        <begin position="2"/>
        <end position="114"/>
    </location>
</feature>
<evidence type="ECO:0000313" key="3">
    <source>
        <dbReference type="Proteomes" id="UP001159363"/>
    </source>
</evidence>
<feature type="domain" description="PiggyBac transposable element-derived protein" evidence="1">
    <location>
        <begin position="115"/>
        <end position="217"/>
    </location>
</feature>
<dbReference type="EMBL" id="JARBHB010000003">
    <property type="protein sequence ID" value="KAJ8891269.1"/>
    <property type="molecule type" value="Genomic_DNA"/>
</dbReference>
<name>A0ABQ9I3N4_9NEOP</name>
<keyword evidence="3" id="KW-1185">Reference proteome</keyword>
<protein>
    <recommendedName>
        <fullName evidence="1">PiggyBac transposable element-derived protein domain-containing protein</fullName>
    </recommendedName>
</protein>
<dbReference type="PANTHER" id="PTHR46599">
    <property type="entry name" value="PIGGYBAC TRANSPOSABLE ELEMENT-DERIVED PROTEIN 4"/>
    <property type="match status" value="1"/>
</dbReference>
<reference evidence="2 3" key="1">
    <citation type="submission" date="2023-02" db="EMBL/GenBank/DDBJ databases">
        <title>LHISI_Scaffold_Assembly.</title>
        <authorList>
            <person name="Stuart O.P."/>
            <person name="Cleave R."/>
            <person name="Magrath M.J.L."/>
            <person name="Mikheyev A.S."/>
        </authorList>
    </citation>
    <scope>NUCLEOTIDE SEQUENCE [LARGE SCALE GENOMIC DNA]</scope>
    <source>
        <strain evidence="2">Daus_M_001</strain>
        <tissue evidence="2">Leg muscle</tissue>
    </source>
</reference>
<evidence type="ECO:0000259" key="1">
    <source>
        <dbReference type="Pfam" id="PF13843"/>
    </source>
</evidence>
<dbReference type="PANTHER" id="PTHR46599:SF3">
    <property type="entry name" value="PIGGYBAC TRANSPOSABLE ELEMENT-DERIVED PROTEIN 4"/>
    <property type="match status" value="1"/>
</dbReference>
<comment type="caution">
    <text evidence="2">The sequence shown here is derived from an EMBL/GenBank/DDBJ whole genome shotgun (WGS) entry which is preliminary data.</text>
</comment>
<gene>
    <name evidence="2" type="ORF">PR048_010785</name>
</gene>
<organism evidence="2 3">
    <name type="scientific">Dryococelus australis</name>
    <dbReference type="NCBI Taxonomy" id="614101"/>
    <lineage>
        <taxon>Eukaryota</taxon>
        <taxon>Metazoa</taxon>
        <taxon>Ecdysozoa</taxon>
        <taxon>Arthropoda</taxon>
        <taxon>Hexapoda</taxon>
        <taxon>Insecta</taxon>
        <taxon>Pterygota</taxon>
        <taxon>Neoptera</taxon>
        <taxon>Polyneoptera</taxon>
        <taxon>Phasmatodea</taxon>
        <taxon>Verophasmatodea</taxon>
        <taxon>Anareolatae</taxon>
        <taxon>Phasmatidae</taxon>
        <taxon>Eurycanthinae</taxon>
        <taxon>Dryococelus</taxon>
    </lineage>
</organism>
<proteinExistence type="predicted"/>
<dbReference type="Proteomes" id="UP001159363">
    <property type="component" value="Chromosome 3"/>
</dbReference>
<dbReference type="InterPro" id="IPR029526">
    <property type="entry name" value="PGBD"/>
</dbReference>
<accession>A0ABQ9I3N4</accession>
<dbReference type="Pfam" id="PF13843">
    <property type="entry name" value="DDE_Tnp_1_7"/>
    <property type="match status" value="2"/>
</dbReference>
<feature type="non-terminal residue" evidence="2">
    <location>
        <position position="227"/>
    </location>
</feature>
<sequence length="227" mass="26315">MAIGIAPLPNLLLYWSTKSLYHNELMTKTMKRERFEALLNCFHFSNNDDLVAETDRLFKIRDIVEQFCRTCADSREEVVIDKTMVPWRERLLFRQYIPTKAHKYGVKVYKVSTAEVHRHQVVMELMTGLTNEGRILYTDNCYSSVQLVETLLQEKTYLCGTLRVNRKCNTKIVCQTKQKRGDVYGEEKAGIKVIKLTDKMSVLVETSVPSHTDELIQTGKQNKNGEE</sequence>